<protein>
    <submittedName>
        <fullName evidence="15">PTS system, glucose-like IIB component</fullName>
        <ecNumber evidence="15">2.7.1.69</ecNumber>
    </submittedName>
</protein>
<evidence type="ECO:0000256" key="2">
    <source>
        <dbReference type="ARBA" id="ARBA00022448"/>
    </source>
</evidence>
<evidence type="ECO:0000256" key="9">
    <source>
        <dbReference type="ARBA" id="ARBA00022989"/>
    </source>
</evidence>
<dbReference type="HOGENOM" id="CLU_012312_1_0_11"/>
<reference evidence="15 16" key="2">
    <citation type="submission" date="2008-10" db="EMBL/GenBank/DDBJ databases">
        <authorList>
            <person name="Fulton L."/>
            <person name="Clifton S."/>
            <person name="Fulton B."/>
            <person name="Xu J."/>
            <person name="Minx P."/>
            <person name="Pepin K.H."/>
            <person name="Johnson M."/>
            <person name="Thiruvilangam P."/>
            <person name="Bhonagiri V."/>
            <person name="Nash W.E."/>
            <person name="Mardis E.R."/>
            <person name="Wilson R.K."/>
        </authorList>
    </citation>
    <scope>NUCLEOTIDE SEQUENCE [LARGE SCALE GENOMIC DNA]</scope>
    <source>
        <strain evidence="15 16">DSM 13279</strain>
    </source>
</reference>
<dbReference type="GO" id="GO:0005886">
    <property type="term" value="C:plasma membrane"/>
    <property type="evidence" value="ECO:0007669"/>
    <property type="project" value="UniProtKB-SubCell"/>
</dbReference>
<dbReference type="eggNOG" id="COG1263">
    <property type="taxonomic scope" value="Bacteria"/>
</dbReference>
<feature type="domain" description="PTS EIIC type-1" evidence="14">
    <location>
        <begin position="5"/>
        <end position="419"/>
    </location>
</feature>
<dbReference type="InterPro" id="IPR001996">
    <property type="entry name" value="PTS_IIB_1"/>
</dbReference>
<dbReference type="Proteomes" id="UP000003560">
    <property type="component" value="Unassembled WGS sequence"/>
</dbReference>
<evidence type="ECO:0000256" key="4">
    <source>
        <dbReference type="ARBA" id="ARBA00022597"/>
    </source>
</evidence>
<dbReference type="Gene3D" id="3.30.1360.60">
    <property type="entry name" value="Glucose permease domain IIB"/>
    <property type="match status" value="1"/>
</dbReference>
<accession>B6GAF7</accession>
<dbReference type="PROSITE" id="PS51103">
    <property type="entry name" value="PTS_EIIC_TYPE_1"/>
    <property type="match status" value="1"/>
</dbReference>
<dbReference type="InterPro" id="IPR050429">
    <property type="entry name" value="PTS_Glucose_EIICBA"/>
</dbReference>
<dbReference type="NCBIfam" id="TIGR00826">
    <property type="entry name" value="EIIB_glc"/>
    <property type="match status" value="1"/>
</dbReference>
<sequence>MGMKDKIVGAMQQFSKAIVVPVLYLPAIGLIMVVCNFVTNANIVAAVPFLGNEVIQTVFSMAYTGLNSIFTNLGPIFAIGVAFGLAKKKKEHAALIAFMCLYIFCASQSAFLTLTGQLHEATGNGQNMMLGFQIVDMGVFLGIIIGVLVGVLHNKYCEKDLGEVFSVYGGTRFVFLLCIPLMMTLAVLFAFVWPPIQSGIAAIATFISTSGGLGYFTFGFLERLLVPTGLHHLLGSAIWYTDLGGVAEVAGETYAGAWPIALAELGDPETVKLSLTTIFNNVTLAKVFGLTGAGLAMLSCAKPELRKKAKAIYIPAILTSCLAAITEPIEFTFLFVSPILFVIHSLLTGIFFFLLYFFQITCCTAGGIFETLLYNVPAGIEKTGWPFFILLGLVQLVVYFIVFRWFILKFDVKIPGRDDSDDVKLVTKKDYEAAKSTNAAQVVASSSTDNALGMQIYAAVGGIQNIKSIDNCFTRLRIVVNDLDAVDEAALKLTGSRGLVKRGKEIQVVYGTNVSKFRKALEDYMEAEGLQIA</sequence>
<dbReference type="GO" id="GO:0009401">
    <property type="term" value="P:phosphoenolpyruvate-dependent sugar phosphotransferase system"/>
    <property type="evidence" value="ECO:0007669"/>
    <property type="project" value="UniProtKB-KW"/>
</dbReference>
<feature type="transmembrane region" description="Helical" evidence="12">
    <location>
        <begin position="134"/>
        <end position="152"/>
    </location>
</feature>
<keyword evidence="5 15" id="KW-0808">Transferase</keyword>
<name>B6GAF7_9ACTN</name>
<dbReference type="InterPro" id="IPR036878">
    <property type="entry name" value="Glu_permease_IIB"/>
</dbReference>
<evidence type="ECO:0000256" key="1">
    <source>
        <dbReference type="ARBA" id="ARBA00004651"/>
    </source>
</evidence>
<feature type="transmembrane region" description="Helical" evidence="12">
    <location>
        <begin position="93"/>
        <end position="114"/>
    </location>
</feature>
<dbReference type="CDD" id="cd00212">
    <property type="entry name" value="PTS_IIB_glc"/>
    <property type="match status" value="1"/>
</dbReference>
<evidence type="ECO:0000259" key="13">
    <source>
        <dbReference type="PROSITE" id="PS51098"/>
    </source>
</evidence>
<evidence type="ECO:0000259" key="14">
    <source>
        <dbReference type="PROSITE" id="PS51103"/>
    </source>
</evidence>
<evidence type="ECO:0000256" key="11">
    <source>
        <dbReference type="PROSITE-ProRule" id="PRU00421"/>
    </source>
</evidence>
<keyword evidence="8" id="KW-0418">Kinase</keyword>
<organism evidence="15 16">
    <name type="scientific">Collinsella stercoris DSM 13279</name>
    <dbReference type="NCBI Taxonomy" id="445975"/>
    <lineage>
        <taxon>Bacteria</taxon>
        <taxon>Bacillati</taxon>
        <taxon>Actinomycetota</taxon>
        <taxon>Coriobacteriia</taxon>
        <taxon>Coriobacteriales</taxon>
        <taxon>Coriobacteriaceae</taxon>
        <taxon>Collinsella</taxon>
    </lineage>
</organism>
<dbReference type="PROSITE" id="PS01035">
    <property type="entry name" value="PTS_EIIB_TYPE_1_CYS"/>
    <property type="match status" value="1"/>
</dbReference>
<comment type="subcellular location">
    <subcellularLocation>
        <location evidence="1">Cell membrane</location>
        <topology evidence="1">Multi-pass membrane protein</topology>
    </subcellularLocation>
</comment>
<comment type="caution">
    <text evidence="15">The sequence shown here is derived from an EMBL/GenBank/DDBJ whole genome shotgun (WGS) entry which is preliminary data.</text>
</comment>
<dbReference type="EMBL" id="ABXJ01000059">
    <property type="protein sequence ID" value="EEA90771.1"/>
    <property type="molecule type" value="Genomic_DNA"/>
</dbReference>
<dbReference type="AlphaFoldDB" id="B6GAF7"/>
<evidence type="ECO:0000256" key="5">
    <source>
        <dbReference type="ARBA" id="ARBA00022679"/>
    </source>
</evidence>
<dbReference type="Pfam" id="PF00367">
    <property type="entry name" value="PTS_EIIB"/>
    <property type="match status" value="1"/>
</dbReference>
<feature type="domain" description="PTS EIIB type-1" evidence="13">
    <location>
        <begin position="450"/>
        <end position="531"/>
    </location>
</feature>
<dbReference type="PROSITE" id="PS51098">
    <property type="entry name" value="PTS_EIIB_TYPE_1"/>
    <property type="match status" value="1"/>
</dbReference>
<evidence type="ECO:0000256" key="3">
    <source>
        <dbReference type="ARBA" id="ARBA00022475"/>
    </source>
</evidence>
<dbReference type="InterPro" id="IPR018113">
    <property type="entry name" value="PTrfase_EIIB_Cys"/>
</dbReference>
<dbReference type="SUPFAM" id="SSF55604">
    <property type="entry name" value="Glucose permease domain IIB"/>
    <property type="match status" value="1"/>
</dbReference>
<evidence type="ECO:0000256" key="8">
    <source>
        <dbReference type="ARBA" id="ARBA00022777"/>
    </source>
</evidence>
<feature type="active site" description="Phosphocysteine intermediate; for EIIB activity" evidence="11">
    <location>
        <position position="472"/>
    </location>
</feature>
<evidence type="ECO:0000256" key="10">
    <source>
        <dbReference type="ARBA" id="ARBA00023136"/>
    </source>
</evidence>
<proteinExistence type="predicted"/>
<dbReference type="EC" id="2.7.1.69" evidence="15"/>
<keyword evidence="10 12" id="KW-0472">Membrane</keyword>
<dbReference type="PANTHER" id="PTHR30009">
    <property type="entry name" value="CYTOCHROME C-TYPE SYNTHESIS PROTEIN AND PTS TRANSMEMBRANE COMPONENT"/>
    <property type="match status" value="1"/>
</dbReference>
<evidence type="ECO:0000313" key="16">
    <source>
        <dbReference type="Proteomes" id="UP000003560"/>
    </source>
</evidence>
<feature type="transmembrane region" description="Helical" evidence="12">
    <location>
        <begin position="21"/>
        <end position="49"/>
    </location>
</feature>
<evidence type="ECO:0000256" key="6">
    <source>
        <dbReference type="ARBA" id="ARBA00022683"/>
    </source>
</evidence>
<gene>
    <name evidence="15" type="ORF">COLSTE_01056</name>
</gene>
<evidence type="ECO:0000256" key="7">
    <source>
        <dbReference type="ARBA" id="ARBA00022692"/>
    </source>
</evidence>
<keyword evidence="3" id="KW-1003">Cell membrane</keyword>
<evidence type="ECO:0000313" key="15">
    <source>
        <dbReference type="EMBL" id="EEA90771.1"/>
    </source>
</evidence>
<feature type="transmembrane region" description="Helical" evidence="12">
    <location>
        <begin position="199"/>
        <end position="221"/>
    </location>
</feature>
<keyword evidence="4" id="KW-0762">Sugar transport</keyword>
<dbReference type="InterPro" id="IPR013013">
    <property type="entry name" value="PTS_EIIC_1"/>
</dbReference>
<reference evidence="15 16" key="1">
    <citation type="submission" date="2008-10" db="EMBL/GenBank/DDBJ databases">
        <title>Draft genome sequence of Collinsella stercoris (DSM 13279).</title>
        <authorList>
            <person name="Sudarsanam P."/>
            <person name="Ley R."/>
            <person name="Guruge J."/>
            <person name="Turnbaugh P.J."/>
            <person name="Mahowald M."/>
            <person name="Liep D."/>
            <person name="Gordon J."/>
        </authorList>
    </citation>
    <scope>NUCLEOTIDE SEQUENCE [LARGE SCALE GENOMIC DNA]</scope>
    <source>
        <strain evidence="15 16">DSM 13279</strain>
    </source>
</reference>
<dbReference type="STRING" id="445975.COLSTE_01056"/>
<keyword evidence="16" id="KW-1185">Reference proteome</keyword>
<dbReference type="GO" id="GO:0016301">
    <property type="term" value="F:kinase activity"/>
    <property type="evidence" value="ECO:0007669"/>
    <property type="project" value="UniProtKB-KW"/>
</dbReference>
<dbReference type="GO" id="GO:0090563">
    <property type="term" value="F:protein-phosphocysteine-sugar phosphotransferase activity"/>
    <property type="evidence" value="ECO:0007669"/>
    <property type="project" value="TreeGrafter"/>
</dbReference>
<feature type="transmembrane region" description="Helical" evidence="12">
    <location>
        <begin position="173"/>
        <end position="193"/>
    </location>
</feature>
<dbReference type="PANTHER" id="PTHR30009:SF24">
    <property type="entry name" value="PTS SYSTEM, IIBC COMPONENT"/>
    <property type="match status" value="1"/>
</dbReference>
<evidence type="ECO:0000256" key="12">
    <source>
        <dbReference type="SAM" id="Phobius"/>
    </source>
</evidence>
<keyword evidence="7 12" id="KW-0812">Transmembrane</keyword>
<dbReference type="GO" id="GO:0008982">
    <property type="term" value="F:protein-N(PI)-phosphohistidine-sugar phosphotransferase activity"/>
    <property type="evidence" value="ECO:0007669"/>
    <property type="project" value="InterPro"/>
</dbReference>
<dbReference type="InterPro" id="IPR003352">
    <property type="entry name" value="PTS_EIIC"/>
</dbReference>
<keyword evidence="6" id="KW-0598">Phosphotransferase system</keyword>
<dbReference type="Pfam" id="PF02378">
    <property type="entry name" value="PTS_EIIC"/>
    <property type="match status" value="1"/>
</dbReference>
<keyword evidence="2" id="KW-0813">Transport</keyword>
<feature type="transmembrane region" description="Helical" evidence="12">
    <location>
        <begin position="312"/>
        <end position="343"/>
    </location>
</feature>
<dbReference type="eggNOG" id="COG1264">
    <property type="taxonomic scope" value="Bacteria"/>
</dbReference>
<feature type="transmembrane region" description="Helical" evidence="12">
    <location>
        <begin position="385"/>
        <end position="407"/>
    </location>
</feature>
<keyword evidence="9 12" id="KW-1133">Transmembrane helix</keyword>
<feature type="transmembrane region" description="Helical" evidence="12">
    <location>
        <begin position="69"/>
        <end position="86"/>
    </location>
</feature>